<evidence type="ECO:0000259" key="2">
    <source>
        <dbReference type="Pfam" id="PF04892"/>
    </source>
</evidence>
<feature type="transmembrane region" description="Helical" evidence="1">
    <location>
        <begin position="162"/>
        <end position="179"/>
    </location>
</feature>
<evidence type="ECO:0000313" key="3">
    <source>
        <dbReference type="EMBL" id="SKA66487.1"/>
    </source>
</evidence>
<dbReference type="EMBL" id="FUXZ01000007">
    <property type="protein sequence ID" value="SKA66487.1"/>
    <property type="molecule type" value="Genomic_DNA"/>
</dbReference>
<keyword evidence="1" id="KW-1133">Transmembrane helix</keyword>
<organism evidence="3 4">
    <name type="scientific">Eubacterium uniforme</name>
    <dbReference type="NCBI Taxonomy" id="39495"/>
    <lineage>
        <taxon>Bacteria</taxon>
        <taxon>Bacillati</taxon>
        <taxon>Bacillota</taxon>
        <taxon>Clostridia</taxon>
        <taxon>Eubacteriales</taxon>
        <taxon>Eubacteriaceae</taxon>
        <taxon>Eubacterium</taxon>
    </lineage>
</organism>
<keyword evidence="1" id="KW-0812">Transmembrane</keyword>
<dbReference type="InterPro" id="IPR053150">
    <property type="entry name" value="Teicoplanin_resist-assoc"/>
</dbReference>
<protein>
    <submittedName>
        <fullName evidence="3">VanZ like family protein</fullName>
    </submittedName>
</protein>
<feature type="transmembrane region" description="Helical" evidence="1">
    <location>
        <begin position="94"/>
        <end position="119"/>
    </location>
</feature>
<evidence type="ECO:0000313" key="4">
    <source>
        <dbReference type="Proteomes" id="UP000190814"/>
    </source>
</evidence>
<sequence>MYILDLHLFLFVIILMFLFGMTVIICKKKKTKYRRLFYFLIEIYCLLMVKVVVMPIVLLNAVSRHDFIKHLGRKVIYGIQTIPFQTIKSNLTPITFAGIIQIFGNIILLMPVAIIIVWIIEEKNIIFVLSLGLFVSIIVEGMQYIINALTLYPSHEVDVDDLILNYLGYILMIGVIYIIKRKNINVYNKVRKMFVINE</sequence>
<dbReference type="Proteomes" id="UP000190814">
    <property type="component" value="Unassembled WGS sequence"/>
</dbReference>
<accession>A0A1T4VNH4</accession>
<feature type="transmembrane region" description="Helical" evidence="1">
    <location>
        <begin position="126"/>
        <end position="146"/>
    </location>
</feature>
<keyword evidence="4" id="KW-1185">Reference proteome</keyword>
<evidence type="ECO:0000256" key="1">
    <source>
        <dbReference type="SAM" id="Phobius"/>
    </source>
</evidence>
<feature type="transmembrane region" description="Helical" evidence="1">
    <location>
        <begin position="37"/>
        <end position="59"/>
    </location>
</feature>
<dbReference type="PANTHER" id="PTHR36834:SF1">
    <property type="entry name" value="INTEGRAL MEMBRANE PROTEIN"/>
    <property type="match status" value="1"/>
</dbReference>
<gene>
    <name evidence="3" type="ORF">SAMN02745111_01325</name>
</gene>
<dbReference type="Pfam" id="PF04892">
    <property type="entry name" value="VanZ"/>
    <property type="match status" value="1"/>
</dbReference>
<dbReference type="InterPro" id="IPR006976">
    <property type="entry name" value="VanZ-like"/>
</dbReference>
<keyword evidence="1" id="KW-0472">Membrane</keyword>
<feature type="domain" description="VanZ-like" evidence="2">
    <location>
        <begin position="44"/>
        <end position="179"/>
    </location>
</feature>
<proteinExistence type="predicted"/>
<dbReference type="PANTHER" id="PTHR36834">
    <property type="entry name" value="MEMBRANE PROTEIN-RELATED"/>
    <property type="match status" value="1"/>
</dbReference>
<reference evidence="3 4" key="1">
    <citation type="submission" date="2017-02" db="EMBL/GenBank/DDBJ databases">
        <authorList>
            <person name="Peterson S.W."/>
        </authorList>
    </citation>
    <scope>NUCLEOTIDE SEQUENCE [LARGE SCALE GENOMIC DNA]</scope>
    <source>
        <strain evidence="3 4">ATCC 35992</strain>
    </source>
</reference>
<name>A0A1T4VNH4_9FIRM</name>
<dbReference type="AlphaFoldDB" id="A0A1T4VNH4"/>
<feature type="transmembrane region" description="Helical" evidence="1">
    <location>
        <begin position="6"/>
        <end position="25"/>
    </location>
</feature>
<dbReference type="STRING" id="39495.SAMN02745111_01325"/>